<keyword evidence="2 7" id="KW-0963">Cytoplasm</keyword>
<dbReference type="GO" id="GO:0005975">
    <property type="term" value="P:carbohydrate metabolic process"/>
    <property type="evidence" value="ECO:0007669"/>
    <property type="project" value="InterPro"/>
</dbReference>
<feature type="site" description="Contributes to substrate recognition" evidence="9">
    <location>
        <position position="92"/>
    </location>
</feature>
<keyword evidence="10" id="KW-0862">Zinc</keyword>
<feature type="binding site" evidence="10">
    <location>
        <position position="83"/>
    </location>
    <ligand>
        <name>Zn(2+)</name>
        <dbReference type="ChEBI" id="CHEBI:29105"/>
    </ligand>
</feature>
<dbReference type="Pfam" id="PF13242">
    <property type="entry name" value="Hydrolase_like"/>
    <property type="match status" value="1"/>
</dbReference>
<dbReference type="InterPro" id="IPR023214">
    <property type="entry name" value="HAD_sf"/>
</dbReference>
<feature type="site" description="Stabilizes the phosphoryl group" evidence="9">
    <location>
        <position position="51"/>
    </location>
</feature>
<dbReference type="GO" id="GO:0016791">
    <property type="term" value="F:phosphatase activity"/>
    <property type="evidence" value="ECO:0007669"/>
    <property type="project" value="InterPro"/>
</dbReference>
<evidence type="ECO:0000256" key="10">
    <source>
        <dbReference type="PIRSR" id="PIRSR004682-4"/>
    </source>
</evidence>
<dbReference type="PANTHER" id="PTHR42891">
    <property type="entry name" value="D-GLYCERO-BETA-D-MANNO-HEPTOSE-1,7-BISPHOSPHATE 7-PHOSPHATASE"/>
    <property type="match status" value="1"/>
</dbReference>
<dbReference type="NCBIfam" id="TIGR01656">
    <property type="entry name" value="Histidinol-ppas"/>
    <property type="match status" value="1"/>
</dbReference>
<comment type="cofactor">
    <cofactor evidence="10">
        <name>Zn(2+)</name>
        <dbReference type="ChEBI" id="CHEBI:29105"/>
    </cofactor>
</comment>
<dbReference type="AlphaFoldDB" id="A0A427TR68"/>
<sequence>MRQIQAVFLDRDGTIGGDDTVHYPGQFELYPYSASLIQKLKQDNVKIFSFTNQPGISRGLAKVEDFEEELKTLGFDDVYLCPHSHHDGCSCRKPNTGMLLAAQQKHDLIPENCVVIGDRWSDLVAAEQAGCLKILVRTGAGEAALNEHADRLKDVRIDYVAKNLEDAVGWLYRNFTIRNKVG</sequence>
<evidence type="ECO:0000256" key="2">
    <source>
        <dbReference type="ARBA" id="ARBA00022490"/>
    </source>
</evidence>
<dbReference type="RefSeq" id="WP_125480517.1">
    <property type="nucleotide sequence ID" value="NZ_RSFW01000014.1"/>
</dbReference>
<evidence type="ECO:0000313" key="11">
    <source>
        <dbReference type="EMBL" id="RSD26858.1"/>
    </source>
</evidence>
<keyword evidence="4 7" id="KW-0378">Hydrolase</keyword>
<gene>
    <name evidence="11" type="ORF">EJA10_13490</name>
</gene>
<evidence type="ECO:0000313" key="12">
    <source>
        <dbReference type="Proteomes" id="UP000279911"/>
    </source>
</evidence>
<dbReference type="OrthoDB" id="9801899at2"/>
<feature type="binding site" evidence="10">
    <location>
        <position position="81"/>
    </location>
    <ligand>
        <name>Zn(2+)</name>
        <dbReference type="ChEBI" id="CHEBI:29105"/>
    </ligand>
</feature>
<feature type="binding site" evidence="10">
    <location>
        <position position="91"/>
    </location>
    <ligand>
        <name>Zn(2+)</name>
        <dbReference type="ChEBI" id="CHEBI:29105"/>
    </ligand>
</feature>
<keyword evidence="3 10" id="KW-0479">Metal-binding</keyword>
<feature type="binding site" evidence="10">
    <location>
        <position position="89"/>
    </location>
    <ligand>
        <name>Zn(2+)</name>
        <dbReference type="ChEBI" id="CHEBI:29105"/>
    </ligand>
</feature>
<protein>
    <recommendedName>
        <fullName evidence="6 7">D,D-heptose 1,7-bisphosphate phosphatase</fullName>
        <ecNumber evidence="7">3.1.3.-</ecNumber>
    </recommendedName>
</protein>
<dbReference type="InterPro" id="IPR004446">
    <property type="entry name" value="Heptose_bisP_phosphatase"/>
</dbReference>
<feature type="site" description="Stabilizes the phosphoryl group" evidence="9">
    <location>
        <position position="93"/>
    </location>
</feature>
<comment type="similarity">
    <text evidence="7">Belongs to the gmhB family.</text>
</comment>
<organism evidence="11 12">
    <name type="scientific">Mesobacillus subterraneus</name>
    <dbReference type="NCBI Taxonomy" id="285983"/>
    <lineage>
        <taxon>Bacteria</taxon>
        <taxon>Bacillati</taxon>
        <taxon>Bacillota</taxon>
        <taxon>Bacilli</taxon>
        <taxon>Bacillales</taxon>
        <taxon>Bacillaceae</taxon>
        <taxon>Mesobacillus</taxon>
    </lineage>
</organism>
<feature type="binding site" evidence="10">
    <location>
        <position position="118"/>
    </location>
    <ligand>
        <name>Mg(2+)</name>
        <dbReference type="ChEBI" id="CHEBI:18420"/>
    </ligand>
</feature>
<evidence type="ECO:0000256" key="8">
    <source>
        <dbReference type="PIRSR" id="PIRSR004682-1"/>
    </source>
</evidence>
<evidence type="ECO:0000256" key="3">
    <source>
        <dbReference type="ARBA" id="ARBA00022723"/>
    </source>
</evidence>
<dbReference type="PIRSF" id="PIRSF004682">
    <property type="entry name" value="GmhB"/>
    <property type="match status" value="1"/>
</dbReference>
<dbReference type="SUPFAM" id="SSF56784">
    <property type="entry name" value="HAD-like"/>
    <property type="match status" value="1"/>
</dbReference>
<evidence type="ECO:0000256" key="9">
    <source>
        <dbReference type="PIRSR" id="PIRSR004682-3"/>
    </source>
</evidence>
<keyword evidence="5 7" id="KW-0119">Carbohydrate metabolism</keyword>
<dbReference type="GO" id="GO:0046872">
    <property type="term" value="F:metal ion binding"/>
    <property type="evidence" value="ECO:0007669"/>
    <property type="project" value="UniProtKB-KW"/>
</dbReference>
<dbReference type="Gene3D" id="3.40.50.1000">
    <property type="entry name" value="HAD superfamily/HAD-like"/>
    <property type="match status" value="1"/>
</dbReference>
<comment type="subcellular location">
    <subcellularLocation>
        <location evidence="1 7">Cytoplasm</location>
    </subcellularLocation>
</comment>
<evidence type="ECO:0000256" key="4">
    <source>
        <dbReference type="ARBA" id="ARBA00022801"/>
    </source>
</evidence>
<dbReference type="InterPro" id="IPR006549">
    <property type="entry name" value="HAD-SF_hydro_IIIA"/>
</dbReference>
<accession>A0A427TR68</accession>
<dbReference type="Proteomes" id="UP000279911">
    <property type="component" value="Unassembled WGS sequence"/>
</dbReference>
<dbReference type="InterPro" id="IPR036412">
    <property type="entry name" value="HAD-like_sf"/>
</dbReference>
<feature type="active site" description="Nucleophile" evidence="8">
    <location>
        <position position="10"/>
    </location>
</feature>
<feature type="binding site" evidence="10">
    <location>
        <position position="12"/>
    </location>
    <ligand>
        <name>Mg(2+)</name>
        <dbReference type="ChEBI" id="CHEBI:18420"/>
    </ligand>
</feature>
<dbReference type="EMBL" id="RSFW01000014">
    <property type="protein sequence ID" value="RSD26858.1"/>
    <property type="molecule type" value="Genomic_DNA"/>
</dbReference>
<feature type="active site" description="Proton donor" evidence="8">
    <location>
        <position position="12"/>
    </location>
</feature>
<dbReference type="InterPro" id="IPR006543">
    <property type="entry name" value="Histidinol-phos"/>
</dbReference>
<evidence type="ECO:0000256" key="7">
    <source>
        <dbReference type="PIRNR" id="PIRNR004682"/>
    </source>
</evidence>
<comment type="cofactor">
    <cofactor evidence="10">
        <name>Mg(2+)</name>
        <dbReference type="ChEBI" id="CHEBI:18420"/>
    </cofactor>
</comment>
<evidence type="ECO:0000256" key="6">
    <source>
        <dbReference type="ARBA" id="ARBA00031828"/>
    </source>
</evidence>
<dbReference type="NCBIfam" id="NF005264">
    <property type="entry name" value="PRK06769.1"/>
    <property type="match status" value="1"/>
</dbReference>
<dbReference type="PANTHER" id="PTHR42891:SF1">
    <property type="entry name" value="D-GLYCERO-BETA-D-MANNO-HEPTOSE-1,7-BISPHOSPHATE 7-PHOSPHATASE"/>
    <property type="match status" value="1"/>
</dbReference>
<proteinExistence type="inferred from homology"/>
<evidence type="ECO:0000256" key="1">
    <source>
        <dbReference type="ARBA" id="ARBA00004496"/>
    </source>
</evidence>
<feature type="binding site" evidence="10">
    <location>
        <position position="10"/>
    </location>
    <ligand>
        <name>Mg(2+)</name>
        <dbReference type="ChEBI" id="CHEBI:18420"/>
    </ligand>
</feature>
<keyword evidence="10" id="KW-0460">Magnesium</keyword>
<dbReference type="NCBIfam" id="TIGR01662">
    <property type="entry name" value="HAD-SF-IIIA"/>
    <property type="match status" value="1"/>
</dbReference>
<evidence type="ECO:0000256" key="5">
    <source>
        <dbReference type="ARBA" id="ARBA00023277"/>
    </source>
</evidence>
<dbReference type="GO" id="GO:0005737">
    <property type="term" value="C:cytoplasm"/>
    <property type="evidence" value="ECO:0007669"/>
    <property type="project" value="UniProtKB-SubCell"/>
</dbReference>
<comment type="caution">
    <text evidence="11">The sequence shown here is derived from an EMBL/GenBank/DDBJ whole genome shotgun (WGS) entry which is preliminary data.</text>
</comment>
<name>A0A427TR68_9BACI</name>
<reference evidence="12" key="1">
    <citation type="submission" date="2018-12" db="EMBL/GenBank/DDBJ databases">
        <title>Bacillus chawlae sp. nov., Bacillus glennii sp. nov., and Bacillus saganii sp. nov. Isolated from the Vehicle Assembly Building at Kennedy Space Center where the Viking Spacecraft were Assembled.</title>
        <authorList>
            <person name="Seuylemezian A."/>
            <person name="Vaishampayan P."/>
        </authorList>
    </citation>
    <scope>NUCLEOTIDE SEQUENCE [LARGE SCALE GENOMIC DNA]</scope>
    <source>
        <strain evidence="12">DSM 13966</strain>
    </source>
</reference>
<dbReference type="EC" id="3.1.3.-" evidence="7"/>